<dbReference type="Proteomes" id="UP001549145">
    <property type="component" value="Unassembled WGS sequence"/>
</dbReference>
<evidence type="ECO:0000256" key="1">
    <source>
        <dbReference type="SAM" id="SignalP"/>
    </source>
</evidence>
<sequence>MRATVWISGCFAALTPVSVFSLDATNPPVRGGPITLETLTITQPGSTGDASLLSVKRGDGATETLRALADGVAAKADKADLGSSIPGVAWRPFQTRILITKDHQPGEAQGLLDVQVNTRPGTINGGSGVGNGVSVTSRVLAGTKYGHFSFVALTENYSEMKPGDPFFGHTGASLYINQNKINSAPGWGYAAEVKETHGLSNPMHGSLAGENAIIATGTDVHRKRAGLFIPLNILPGNEKTPTEAAQGWYVKTAPNARFYDGGLFEGDYGNVINASSVNARSFIVGTGKFSSPVIDLHAVQAAGNGAAIALNATHSLQWQTAEGVSLGGIGYDTSVPAAQTIQITGVRVQEAPGGEMEAVININGKRYGIRLRPLP</sequence>
<accession>A0ABV2L3F4</accession>
<evidence type="ECO:0000313" key="2">
    <source>
        <dbReference type="EMBL" id="MET3692357.1"/>
    </source>
</evidence>
<feature type="chain" id="PRO_5046318214" evidence="1">
    <location>
        <begin position="22"/>
        <end position="375"/>
    </location>
</feature>
<organism evidence="2 3">
    <name type="scientific">Methylobacterium goesingense</name>
    <dbReference type="NCBI Taxonomy" id="243690"/>
    <lineage>
        <taxon>Bacteria</taxon>
        <taxon>Pseudomonadati</taxon>
        <taxon>Pseudomonadota</taxon>
        <taxon>Alphaproteobacteria</taxon>
        <taxon>Hyphomicrobiales</taxon>
        <taxon>Methylobacteriaceae</taxon>
        <taxon>Methylobacterium</taxon>
    </lineage>
</organism>
<feature type="signal peptide" evidence="1">
    <location>
        <begin position="1"/>
        <end position="21"/>
    </location>
</feature>
<proteinExistence type="predicted"/>
<dbReference type="RefSeq" id="WP_238278081.1">
    <property type="nucleotide sequence ID" value="NZ_BPQL01000029.1"/>
</dbReference>
<name>A0ABV2L3F4_9HYPH</name>
<keyword evidence="1" id="KW-0732">Signal</keyword>
<protein>
    <submittedName>
        <fullName evidence="2">Uncharacterized protein</fullName>
    </submittedName>
</protein>
<reference evidence="2 3" key="1">
    <citation type="submission" date="2024-06" db="EMBL/GenBank/DDBJ databases">
        <title>Genomic Encyclopedia of Type Strains, Phase IV (KMG-IV): sequencing the most valuable type-strain genomes for metagenomic binning, comparative biology and taxonomic classification.</title>
        <authorList>
            <person name="Goeker M."/>
        </authorList>
    </citation>
    <scope>NUCLEOTIDE SEQUENCE [LARGE SCALE GENOMIC DNA]</scope>
    <source>
        <strain evidence="2 3">DSM 21331</strain>
    </source>
</reference>
<evidence type="ECO:0000313" key="3">
    <source>
        <dbReference type="Proteomes" id="UP001549145"/>
    </source>
</evidence>
<comment type="caution">
    <text evidence="2">The sequence shown here is derived from an EMBL/GenBank/DDBJ whole genome shotgun (WGS) entry which is preliminary data.</text>
</comment>
<keyword evidence="3" id="KW-1185">Reference proteome</keyword>
<gene>
    <name evidence="2" type="ORF">ABID43_001893</name>
</gene>
<dbReference type="EMBL" id="JBEPMM010000004">
    <property type="protein sequence ID" value="MET3692357.1"/>
    <property type="molecule type" value="Genomic_DNA"/>
</dbReference>